<keyword evidence="2" id="KW-0645">Protease</keyword>
<evidence type="ECO:0000256" key="3">
    <source>
        <dbReference type="ARBA" id="ARBA00022801"/>
    </source>
</evidence>
<keyword evidence="7" id="KW-0732">Signal</keyword>
<dbReference type="Proteomes" id="UP001595993">
    <property type="component" value="Unassembled WGS sequence"/>
</dbReference>
<evidence type="ECO:0000259" key="8">
    <source>
        <dbReference type="PROSITE" id="PS51935"/>
    </source>
</evidence>
<comment type="caution">
    <text evidence="9">The sequence shown here is derived from an EMBL/GenBank/DDBJ whole genome shotgun (WGS) entry which is preliminary data.</text>
</comment>
<keyword evidence="5" id="KW-0175">Coiled coil</keyword>
<evidence type="ECO:0000256" key="6">
    <source>
        <dbReference type="SAM" id="MobiDB-lite"/>
    </source>
</evidence>
<evidence type="ECO:0000256" key="2">
    <source>
        <dbReference type="ARBA" id="ARBA00022670"/>
    </source>
</evidence>
<dbReference type="PROSITE" id="PS51935">
    <property type="entry name" value="NLPC_P60"/>
    <property type="match status" value="1"/>
</dbReference>
<keyword evidence="4" id="KW-0788">Thiol protease</keyword>
<feature type="region of interest" description="Disordered" evidence="6">
    <location>
        <begin position="341"/>
        <end position="384"/>
    </location>
</feature>
<reference evidence="10" key="1">
    <citation type="journal article" date="2019" name="Int. J. Syst. Evol. Microbiol.">
        <title>The Global Catalogue of Microorganisms (GCM) 10K type strain sequencing project: providing services to taxonomists for standard genome sequencing and annotation.</title>
        <authorList>
            <consortium name="The Broad Institute Genomics Platform"/>
            <consortium name="The Broad Institute Genome Sequencing Center for Infectious Disease"/>
            <person name="Wu L."/>
            <person name="Ma J."/>
        </authorList>
    </citation>
    <scope>NUCLEOTIDE SEQUENCE [LARGE SCALE GENOMIC DNA]</scope>
    <source>
        <strain evidence="10">CGMCC 4.7139</strain>
    </source>
</reference>
<dbReference type="RefSeq" id="WP_381193319.1">
    <property type="nucleotide sequence ID" value="NZ_JBHSFE010000008.1"/>
</dbReference>
<feature type="signal peptide" evidence="7">
    <location>
        <begin position="1"/>
        <end position="21"/>
    </location>
</feature>
<dbReference type="EMBL" id="JBHSFE010000008">
    <property type="protein sequence ID" value="MFC4608103.1"/>
    <property type="molecule type" value="Genomic_DNA"/>
</dbReference>
<dbReference type="SUPFAM" id="SSF54001">
    <property type="entry name" value="Cysteine proteinases"/>
    <property type="match status" value="1"/>
</dbReference>
<dbReference type="PANTHER" id="PTHR47359">
    <property type="entry name" value="PEPTIDOGLYCAN DL-ENDOPEPTIDASE CWLO"/>
    <property type="match status" value="1"/>
</dbReference>
<accession>A0ABV9G1A7</accession>
<evidence type="ECO:0000256" key="4">
    <source>
        <dbReference type="ARBA" id="ARBA00022807"/>
    </source>
</evidence>
<dbReference type="InterPro" id="IPR038765">
    <property type="entry name" value="Papain-like_cys_pep_sf"/>
</dbReference>
<keyword evidence="10" id="KW-1185">Reference proteome</keyword>
<protein>
    <submittedName>
        <fullName evidence="9">C40 family peptidase</fullName>
    </submittedName>
</protein>
<keyword evidence="3" id="KW-0378">Hydrolase</keyword>
<evidence type="ECO:0000256" key="1">
    <source>
        <dbReference type="ARBA" id="ARBA00007074"/>
    </source>
</evidence>
<proteinExistence type="inferred from homology"/>
<sequence>MTGRLLHSVCTAALATATAVAAVPAAAEPAPTPAPAPPTTVSGMLTALQTLYRQAEEAGETYKATGEELRRQRARTARLARQLAGARKAVVAARADAGRLAREQYRGRSELSSYLGLLLSRNPKQALDQHHLIERAAAHQLATMAGLKEGARRAAGLAAASREALDKELTLAAKQKKARDNATAQLRDVEKMLASLSADEIAEVAALERTNAAKAQEKLLASGVLGGRRTPTSQGRRALKYAVEQIGKPYVWGAEGPQSYDCSGLTSQAWARAGREIPRTSQEQWAQLPKVSLRALRPGDLVIYYPKATHVAIYLGEGKVVQAPRPGTKVKVSPIAANPLIGAVRPDPDGSPLSTYTPPRLPRGATAGQDDGYFAAGAPDTSAR</sequence>
<dbReference type="PANTHER" id="PTHR47359:SF3">
    <property type="entry name" value="NLP_P60 DOMAIN-CONTAINING PROTEIN-RELATED"/>
    <property type="match status" value="1"/>
</dbReference>
<feature type="domain" description="NlpC/P60" evidence="8">
    <location>
        <begin position="232"/>
        <end position="356"/>
    </location>
</feature>
<comment type="similarity">
    <text evidence="1">Belongs to the peptidase C40 family.</text>
</comment>
<evidence type="ECO:0000256" key="5">
    <source>
        <dbReference type="SAM" id="Coils"/>
    </source>
</evidence>
<dbReference type="InterPro" id="IPR051794">
    <property type="entry name" value="PG_Endopeptidase_C40"/>
</dbReference>
<evidence type="ECO:0000313" key="10">
    <source>
        <dbReference type="Proteomes" id="UP001595993"/>
    </source>
</evidence>
<name>A0ABV9G1A7_9ACTN</name>
<evidence type="ECO:0000313" key="9">
    <source>
        <dbReference type="EMBL" id="MFC4608103.1"/>
    </source>
</evidence>
<organism evidence="9 10">
    <name type="scientific">Streptomyces maoxianensis</name>
    <dbReference type="NCBI Taxonomy" id="1459942"/>
    <lineage>
        <taxon>Bacteria</taxon>
        <taxon>Bacillati</taxon>
        <taxon>Actinomycetota</taxon>
        <taxon>Actinomycetes</taxon>
        <taxon>Kitasatosporales</taxon>
        <taxon>Streptomycetaceae</taxon>
        <taxon>Streptomyces</taxon>
    </lineage>
</organism>
<dbReference type="Gene3D" id="3.90.1720.10">
    <property type="entry name" value="endopeptidase domain like (from Nostoc punctiforme)"/>
    <property type="match status" value="1"/>
</dbReference>
<feature type="chain" id="PRO_5045534886" evidence="7">
    <location>
        <begin position="22"/>
        <end position="384"/>
    </location>
</feature>
<feature type="coiled-coil region" evidence="5">
    <location>
        <begin position="172"/>
        <end position="199"/>
    </location>
</feature>
<gene>
    <name evidence="9" type="ORF">ACFO9E_09765</name>
</gene>
<evidence type="ECO:0000256" key="7">
    <source>
        <dbReference type="SAM" id="SignalP"/>
    </source>
</evidence>
<dbReference type="InterPro" id="IPR000064">
    <property type="entry name" value="NLP_P60_dom"/>
</dbReference>
<dbReference type="Pfam" id="PF00877">
    <property type="entry name" value="NLPC_P60"/>
    <property type="match status" value="1"/>
</dbReference>